<evidence type="ECO:0000313" key="3">
    <source>
        <dbReference type="EMBL" id="MBB5715052.1"/>
    </source>
</evidence>
<accession>A0A7W9BDA3</accession>
<organism evidence="3 4">
    <name type="scientific">Sphingomonas aerophila</name>
    <dbReference type="NCBI Taxonomy" id="1344948"/>
    <lineage>
        <taxon>Bacteria</taxon>
        <taxon>Pseudomonadati</taxon>
        <taxon>Pseudomonadota</taxon>
        <taxon>Alphaproteobacteria</taxon>
        <taxon>Sphingomonadales</taxon>
        <taxon>Sphingomonadaceae</taxon>
        <taxon>Sphingomonas</taxon>
    </lineage>
</organism>
<dbReference type="CDD" id="cd04666">
    <property type="entry name" value="NUDIX_DIPP2_like_Nudt4"/>
    <property type="match status" value="1"/>
</dbReference>
<dbReference type="EMBL" id="JACIJK010000005">
    <property type="protein sequence ID" value="MBB5715052.1"/>
    <property type="molecule type" value="Genomic_DNA"/>
</dbReference>
<dbReference type="InterPro" id="IPR015797">
    <property type="entry name" value="NUDIX_hydrolase-like_dom_sf"/>
</dbReference>
<dbReference type="Pfam" id="PF00293">
    <property type="entry name" value="NUDIX"/>
    <property type="match status" value="1"/>
</dbReference>
<dbReference type="GO" id="GO:0016462">
    <property type="term" value="F:pyrophosphatase activity"/>
    <property type="evidence" value="ECO:0007669"/>
    <property type="project" value="InterPro"/>
</dbReference>
<dbReference type="AlphaFoldDB" id="A0A7W9BDA3"/>
<protein>
    <submittedName>
        <fullName evidence="3">Uncharacterized protein Yka (UPF0111/DUF47 family)/8-oxo-dGTP pyrophosphatase MutT (NUDIX family)</fullName>
    </submittedName>
</protein>
<comment type="similarity">
    <text evidence="1">Belongs to the UPF0111 family.</text>
</comment>
<dbReference type="PROSITE" id="PS51462">
    <property type="entry name" value="NUDIX"/>
    <property type="match status" value="1"/>
</dbReference>
<dbReference type="PANTHER" id="PTHR37298:SF1">
    <property type="entry name" value="UPF0111 PROTEIN YKAA"/>
    <property type="match status" value="1"/>
</dbReference>
<evidence type="ECO:0000313" key="4">
    <source>
        <dbReference type="Proteomes" id="UP000546200"/>
    </source>
</evidence>
<dbReference type="InterPro" id="IPR047198">
    <property type="entry name" value="DDP-like_NUDIX"/>
</dbReference>
<dbReference type="InterPro" id="IPR052912">
    <property type="entry name" value="UPF0111_domain"/>
</dbReference>
<dbReference type="PANTHER" id="PTHR37298">
    <property type="entry name" value="UPF0111 PROTEIN YKAA"/>
    <property type="match status" value="1"/>
</dbReference>
<dbReference type="InterPro" id="IPR000086">
    <property type="entry name" value="NUDIX_hydrolase_dom"/>
</dbReference>
<feature type="domain" description="Nudix hydrolase" evidence="2">
    <location>
        <begin position="22"/>
        <end position="163"/>
    </location>
</feature>
<proteinExistence type="inferred from homology"/>
<gene>
    <name evidence="3" type="ORF">FHS94_001893</name>
</gene>
<reference evidence="3 4" key="1">
    <citation type="submission" date="2020-08" db="EMBL/GenBank/DDBJ databases">
        <title>Genomic Encyclopedia of Type Strains, Phase IV (KMG-IV): sequencing the most valuable type-strain genomes for metagenomic binning, comparative biology and taxonomic classification.</title>
        <authorList>
            <person name="Goeker M."/>
        </authorList>
    </citation>
    <scope>NUCLEOTIDE SEQUENCE [LARGE SCALE GENOMIC DNA]</scope>
    <source>
        <strain evidence="3 4">DSM 100044</strain>
    </source>
</reference>
<dbReference type="Gene3D" id="1.20.58.220">
    <property type="entry name" value="Phosphate transport system protein phou homolog 2, domain 2"/>
    <property type="match status" value="1"/>
</dbReference>
<dbReference type="Proteomes" id="UP000546200">
    <property type="component" value="Unassembled WGS sequence"/>
</dbReference>
<dbReference type="Pfam" id="PF01865">
    <property type="entry name" value="PhoU_div"/>
    <property type="match status" value="1"/>
</dbReference>
<name>A0A7W9BDA3_9SPHN</name>
<dbReference type="InterPro" id="IPR038078">
    <property type="entry name" value="PhoU-like_sf"/>
</dbReference>
<comment type="caution">
    <text evidence="3">The sequence shown here is derived from an EMBL/GenBank/DDBJ whole genome shotgun (WGS) entry which is preliminary data.</text>
</comment>
<dbReference type="Gene3D" id="3.90.79.10">
    <property type="entry name" value="Nucleoside Triphosphate Pyrophosphohydrolase"/>
    <property type="match status" value="1"/>
</dbReference>
<sequence>MPERPWARIMRRCDCVGGAGLTWFDPTGAPVIDQIAALPYRISRNGQAEVMLITSRERRRWVIPKGNPMAGLAGHEAAACEAWEEAGVRGFACPAPLGAFNYMKRRRSGATSELTVTVYPLAVTRQLPDWPERQERQTRWFPLPEAASAVEEPQLQRLIATFREQPAPGLAGNILPAIRSTTRERFPMLGWFQSLMPKQGKFFEQFDAHAATLVAGADALARLLHREGDIADEIAEIHRREHEADDIIRDVLQDVRRVFVTPFDRSAITDLIGVMDDAIDQMNGTATSIQLFGVTEFPPQMRDMSGIIVEAARITAEATPLLRDLAANSERLHELTARMIRIEGQADDIHDEGIRLLYKQACDANDPMKFVIGREIYSHLEKVVDRFEDVANEIQGLVIDHA</sequence>
<evidence type="ECO:0000256" key="1">
    <source>
        <dbReference type="ARBA" id="ARBA00008591"/>
    </source>
</evidence>
<evidence type="ECO:0000259" key="2">
    <source>
        <dbReference type="PROSITE" id="PS51462"/>
    </source>
</evidence>
<dbReference type="SUPFAM" id="SSF55811">
    <property type="entry name" value="Nudix"/>
    <property type="match status" value="1"/>
</dbReference>
<keyword evidence="4" id="KW-1185">Reference proteome</keyword>
<dbReference type="InterPro" id="IPR018445">
    <property type="entry name" value="Put_Phosphate_transp_reg"/>
</dbReference>